<organism evidence="3 4">
    <name type="scientific">Candidatus Companilactobacillus pullicola</name>
    <dbReference type="NCBI Taxonomy" id="2838523"/>
    <lineage>
        <taxon>Bacteria</taxon>
        <taxon>Bacillati</taxon>
        <taxon>Bacillota</taxon>
        <taxon>Bacilli</taxon>
        <taxon>Lactobacillales</taxon>
        <taxon>Lactobacillaceae</taxon>
        <taxon>Companilactobacillus</taxon>
    </lineage>
</organism>
<evidence type="ECO:0000313" key="4">
    <source>
        <dbReference type="Proteomes" id="UP000824013"/>
    </source>
</evidence>
<dbReference type="Gene3D" id="1.10.510.10">
    <property type="entry name" value="Transferase(Phosphotransferase) domain 1"/>
    <property type="match status" value="1"/>
</dbReference>
<gene>
    <name evidence="3" type="ORF">H9820_00125</name>
</gene>
<evidence type="ECO:0000313" key="3">
    <source>
        <dbReference type="EMBL" id="HIY91333.1"/>
    </source>
</evidence>
<accession>A0A9D1ZKZ3</accession>
<keyword evidence="2" id="KW-1133">Transmembrane helix</keyword>
<keyword evidence="2" id="KW-0472">Membrane</keyword>
<dbReference type="Proteomes" id="UP000824013">
    <property type="component" value="Unassembled WGS sequence"/>
</dbReference>
<reference evidence="3" key="1">
    <citation type="journal article" date="2021" name="PeerJ">
        <title>Extensive microbial diversity within the chicken gut microbiome revealed by metagenomics and culture.</title>
        <authorList>
            <person name="Gilroy R."/>
            <person name="Ravi A."/>
            <person name="Getino M."/>
            <person name="Pursley I."/>
            <person name="Horton D.L."/>
            <person name="Alikhan N.F."/>
            <person name="Baker D."/>
            <person name="Gharbi K."/>
            <person name="Hall N."/>
            <person name="Watson M."/>
            <person name="Adriaenssens E.M."/>
            <person name="Foster-Nyarko E."/>
            <person name="Jarju S."/>
            <person name="Secka A."/>
            <person name="Antonio M."/>
            <person name="Oren A."/>
            <person name="Chaudhuri R.R."/>
            <person name="La Ragione R."/>
            <person name="Hildebrand F."/>
            <person name="Pallen M.J."/>
        </authorList>
    </citation>
    <scope>NUCLEOTIDE SEQUENCE</scope>
    <source>
        <strain evidence="3">3204</strain>
    </source>
</reference>
<evidence type="ECO:0000256" key="1">
    <source>
        <dbReference type="SAM" id="MobiDB-lite"/>
    </source>
</evidence>
<protein>
    <submittedName>
        <fullName evidence="3">Conjugal transfer protein</fullName>
    </submittedName>
</protein>
<evidence type="ECO:0000256" key="2">
    <source>
        <dbReference type="SAM" id="Phobius"/>
    </source>
</evidence>
<dbReference type="EMBL" id="DXCM01000002">
    <property type="protein sequence ID" value="HIY91333.1"/>
    <property type="molecule type" value="Genomic_DNA"/>
</dbReference>
<keyword evidence="2" id="KW-0812">Transmembrane</keyword>
<proteinExistence type="predicted"/>
<feature type="region of interest" description="Disordered" evidence="1">
    <location>
        <begin position="432"/>
        <end position="471"/>
    </location>
</feature>
<feature type="transmembrane region" description="Helical" evidence="2">
    <location>
        <begin position="217"/>
        <end position="234"/>
    </location>
</feature>
<dbReference type="AlphaFoldDB" id="A0A9D1ZKZ3"/>
<name>A0A9D1ZKZ3_9LACO</name>
<feature type="compositionally biased region" description="Basic and acidic residues" evidence="1">
    <location>
        <begin position="432"/>
        <end position="445"/>
    </location>
</feature>
<reference evidence="3" key="2">
    <citation type="submission" date="2021-04" db="EMBL/GenBank/DDBJ databases">
        <authorList>
            <person name="Gilroy R."/>
        </authorList>
    </citation>
    <scope>NUCLEOTIDE SEQUENCE</scope>
    <source>
        <strain evidence="3">3204</strain>
    </source>
</reference>
<sequence length="471" mass="54434">MKMKLYNFEYGTFQQKDRQLELKIDRNQFNYDELRELNDIKKSNPFFLGVRKISEKDGQVTIQYTIPNEYQNLTQIKKEPKAIRTAIAKQIIQDNVLNNLTQDIEYVSLNPTNIWYFPMKNVKYAYRANSLMPLDHKHTHLEKYKAVILFCLTGAPYEKLLDEPKIANQKNDELLNQIISAKSIEQLSDMMKQIDNYVEYSEWKDIKKQQAKVKQRMWLSIGAVALIGIILIGLENKSWKNKYQALQAENVKAVREAKESTYLDSAMKDEKYHKAKAYMDQMGYSKAKQVQTFEKYGAYQQALNVEPGQLDTIVNRLYQKSEEKKVLNLSLPSSASSNENETLKLDQAILNYDTTTLQNELSFCENGIILLRMGEAYIEHNDLQDAQSTVEKLEEVSVTKGKYLNAQINLAQANQSVANAKQDLVNANKLADNDNTKKGKVESAKSELATARNKQRTYQKEVKKLKREVNE</sequence>
<feature type="compositionally biased region" description="Basic and acidic residues" evidence="1">
    <location>
        <begin position="458"/>
        <end position="471"/>
    </location>
</feature>
<comment type="caution">
    <text evidence="3">The sequence shown here is derived from an EMBL/GenBank/DDBJ whole genome shotgun (WGS) entry which is preliminary data.</text>
</comment>